<dbReference type="SUPFAM" id="SSF46785">
    <property type="entry name" value="Winged helix' DNA-binding domain"/>
    <property type="match status" value="1"/>
</dbReference>
<dbReference type="SUPFAM" id="SSF64288">
    <property type="entry name" value="Chorismate lyase-like"/>
    <property type="match status" value="1"/>
</dbReference>
<dbReference type="InterPro" id="IPR028978">
    <property type="entry name" value="Chorismate_lyase_/UTRA_dom_sf"/>
</dbReference>
<evidence type="ECO:0000313" key="5">
    <source>
        <dbReference type="EMBL" id="KXO91272.1"/>
    </source>
</evidence>
<dbReference type="CDD" id="cd07377">
    <property type="entry name" value="WHTH_GntR"/>
    <property type="match status" value="1"/>
</dbReference>
<dbReference type="PANTHER" id="PTHR44846:SF17">
    <property type="entry name" value="GNTR-FAMILY TRANSCRIPTIONAL REGULATOR"/>
    <property type="match status" value="1"/>
</dbReference>
<dbReference type="Gene3D" id="3.40.1410.10">
    <property type="entry name" value="Chorismate lyase-like"/>
    <property type="match status" value="1"/>
</dbReference>
<dbReference type="Proteomes" id="UP000070409">
    <property type="component" value="Unassembled WGS sequence"/>
</dbReference>
<keyword evidence="2" id="KW-0238">DNA-binding</keyword>
<dbReference type="SMART" id="SM00866">
    <property type="entry name" value="UTRA"/>
    <property type="match status" value="1"/>
</dbReference>
<dbReference type="RefSeq" id="WP_068746611.1">
    <property type="nucleotide sequence ID" value="NZ_LSRE01000044.1"/>
</dbReference>
<accession>A0A137YZ98</accession>
<keyword evidence="6" id="KW-1185">Reference proteome</keyword>
<protein>
    <submittedName>
        <fullName evidence="5">GntR family transcriptional regulator</fullName>
    </submittedName>
</protein>
<dbReference type="InterPro" id="IPR036388">
    <property type="entry name" value="WH-like_DNA-bd_sf"/>
</dbReference>
<dbReference type="EMBL" id="LSRE01000044">
    <property type="protein sequence ID" value="KXO91272.1"/>
    <property type="molecule type" value="Genomic_DNA"/>
</dbReference>
<dbReference type="Pfam" id="PF07702">
    <property type="entry name" value="UTRA"/>
    <property type="match status" value="1"/>
</dbReference>
<dbReference type="InterPro" id="IPR011663">
    <property type="entry name" value="UTRA"/>
</dbReference>
<organism evidence="5 6">
    <name type="scientific">Tsukamurella pseudospumae</name>
    <dbReference type="NCBI Taxonomy" id="239498"/>
    <lineage>
        <taxon>Bacteria</taxon>
        <taxon>Bacillati</taxon>
        <taxon>Actinomycetota</taxon>
        <taxon>Actinomycetes</taxon>
        <taxon>Mycobacteriales</taxon>
        <taxon>Tsukamurellaceae</taxon>
        <taxon>Tsukamurella</taxon>
    </lineage>
</organism>
<dbReference type="InterPro" id="IPR050679">
    <property type="entry name" value="Bact_HTH_transcr_reg"/>
</dbReference>
<evidence type="ECO:0000256" key="1">
    <source>
        <dbReference type="ARBA" id="ARBA00023015"/>
    </source>
</evidence>
<feature type="domain" description="HTH gntR-type" evidence="4">
    <location>
        <begin position="10"/>
        <end position="76"/>
    </location>
</feature>
<keyword evidence="1" id="KW-0805">Transcription regulation</keyword>
<dbReference type="InterPro" id="IPR000524">
    <property type="entry name" value="Tscrpt_reg_HTH_GntR"/>
</dbReference>
<dbReference type="Gene3D" id="1.10.10.10">
    <property type="entry name" value="Winged helix-like DNA-binding domain superfamily/Winged helix DNA-binding domain"/>
    <property type="match status" value="1"/>
</dbReference>
<keyword evidence="3" id="KW-0804">Transcription</keyword>
<dbReference type="InterPro" id="IPR036390">
    <property type="entry name" value="WH_DNA-bd_sf"/>
</dbReference>
<dbReference type="Pfam" id="PF00392">
    <property type="entry name" value="GntR"/>
    <property type="match status" value="1"/>
</dbReference>
<reference evidence="5 6" key="1">
    <citation type="submission" date="2016-02" db="EMBL/GenBank/DDBJ databases">
        <authorList>
            <person name="Teng J.L."/>
            <person name="Tang Y."/>
            <person name="Huang Y."/>
            <person name="Guo F."/>
            <person name="Wei W."/>
            <person name="Chen J.H."/>
            <person name="Wong S.Y."/>
            <person name="Lau S.K."/>
            <person name="Woo P.C."/>
        </authorList>
    </citation>
    <scope>NUCLEOTIDE SEQUENCE [LARGE SCALE GENOMIC DNA]</scope>
    <source>
        <strain evidence="5 6">JCM 13375</strain>
    </source>
</reference>
<dbReference type="PANTHER" id="PTHR44846">
    <property type="entry name" value="MANNOSYL-D-GLYCERATE TRANSPORT/METABOLISM SYSTEM REPRESSOR MNGR-RELATED"/>
    <property type="match status" value="1"/>
</dbReference>
<sequence>MPATDRPIRADSARIVADVLRQAIHDGTYRGTLPGEDDLGDQFSVSRGTVREALAILRSEGWIRRGPRVGTEVIARTVDHGLDSLRGLRETLSLHGEVRNRVRTATRLVPPPIVAEKLSIPAGEEAVYLERLRYLDDEPVSLDLTYLVADIGDLLLEQDLENEDVFPLIEAVSGHRLGSSDFSLSAAAADPHTAANLEIATGSPLLLYERLTGLDTGRPVDLEYIRMRSDRITLRGTLRRD</sequence>
<evidence type="ECO:0000259" key="4">
    <source>
        <dbReference type="PROSITE" id="PS50949"/>
    </source>
</evidence>
<evidence type="ECO:0000313" key="6">
    <source>
        <dbReference type="Proteomes" id="UP000070409"/>
    </source>
</evidence>
<gene>
    <name evidence="5" type="ORF">AXK61_06860</name>
</gene>
<dbReference type="PRINTS" id="PR00035">
    <property type="entry name" value="HTHGNTR"/>
</dbReference>
<comment type="caution">
    <text evidence="5">The sequence shown here is derived from an EMBL/GenBank/DDBJ whole genome shotgun (WGS) entry which is preliminary data.</text>
</comment>
<dbReference type="SMART" id="SM00345">
    <property type="entry name" value="HTH_GNTR"/>
    <property type="match status" value="1"/>
</dbReference>
<evidence type="ECO:0000256" key="2">
    <source>
        <dbReference type="ARBA" id="ARBA00023125"/>
    </source>
</evidence>
<name>A0A137YZ98_9ACTN</name>
<dbReference type="PROSITE" id="PS50949">
    <property type="entry name" value="HTH_GNTR"/>
    <property type="match status" value="1"/>
</dbReference>
<evidence type="ECO:0000256" key="3">
    <source>
        <dbReference type="ARBA" id="ARBA00023163"/>
    </source>
</evidence>
<proteinExistence type="predicted"/>